<feature type="compositionally biased region" description="Low complexity" evidence="1">
    <location>
        <begin position="79"/>
        <end position="89"/>
    </location>
</feature>
<organism evidence="2 3">
    <name type="scientific">Parasitella parasitica</name>
    <dbReference type="NCBI Taxonomy" id="35722"/>
    <lineage>
        <taxon>Eukaryota</taxon>
        <taxon>Fungi</taxon>
        <taxon>Fungi incertae sedis</taxon>
        <taxon>Mucoromycota</taxon>
        <taxon>Mucoromycotina</taxon>
        <taxon>Mucoromycetes</taxon>
        <taxon>Mucorales</taxon>
        <taxon>Mucorineae</taxon>
        <taxon>Mucoraceae</taxon>
        <taxon>Parasitella</taxon>
    </lineage>
</organism>
<evidence type="ECO:0000256" key="1">
    <source>
        <dbReference type="SAM" id="MobiDB-lite"/>
    </source>
</evidence>
<evidence type="ECO:0000313" key="2">
    <source>
        <dbReference type="EMBL" id="CEP12942.1"/>
    </source>
</evidence>
<gene>
    <name evidence="2" type="primary">PARPA_06962.1 scaffold 25188</name>
</gene>
<dbReference type="AlphaFoldDB" id="A0A0B7N6C5"/>
<protein>
    <submittedName>
        <fullName evidence="2">Uncharacterized protein</fullName>
    </submittedName>
</protein>
<keyword evidence="3" id="KW-1185">Reference proteome</keyword>
<accession>A0A0B7N6C5</accession>
<reference evidence="2 3" key="1">
    <citation type="submission" date="2014-09" db="EMBL/GenBank/DDBJ databases">
        <authorList>
            <person name="Ellenberger Sabrina"/>
        </authorList>
    </citation>
    <scope>NUCLEOTIDE SEQUENCE [LARGE SCALE GENOMIC DNA]</scope>
    <source>
        <strain evidence="2 3">CBS 412.66</strain>
    </source>
</reference>
<dbReference type="EMBL" id="LN728848">
    <property type="protein sequence ID" value="CEP12942.1"/>
    <property type="molecule type" value="Genomic_DNA"/>
</dbReference>
<sequence>MTPSGVIDNADDLNFCQFVEKFNPIGQAITEQRYGNLVRASFGKKVAITQERTKRLCQEYVAKVAFSEATKLTEDYDRSSTSSDGSNTGNDRRSASDNVLPPNNDLWIYNDVFTVDTLEKITDTLVKKDINWNLTFSTSTVA</sequence>
<feature type="region of interest" description="Disordered" evidence="1">
    <location>
        <begin position="75"/>
        <end position="98"/>
    </location>
</feature>
<name>A0A0B7N6C5_9FUNG</name>
<evidence type="ECO:0000313" key="3">
    <source>
        <dbReference type="Proteomes" id="UP000054107"/>
    </source>
</evidence>
<dbReference type="Proteomes" id="UP000054107">
    <property type="component" value="Unassembled WGS sequence"/>
</dbReference>
<dbReference type="OrthoDB" id="10328207at2759"/>
<proteinExistence type="predicted"/>